<comment type="caution">
    <text evidence="2">The sequence shown here is derived from an EMBL/GenBank/DDBJ whole genome shotgun (WGS) entry which is preliminary data.</text>
</comment>
<dbReference type="EMBL" id="VAJM01000004">
    <property type="protein sequence ID" value="TLM93052.1"/>
    <property type="molecule type" value="Genomic_DNA"/>
</dbReference>
<accession>A0A5R8WRK4</accession>
<dbReference type="SUPFAM" id="SSF48452">
    <property type="entry name" value="TPR-like"/>
    <property type="match status" value="1"/>
</dbReference>
<keyword evidence="3" id="KW-1185">Reference proteome</keyword>
<gene>
    <name evidence="2" type="ORF">FDY95_10470</name>
</gene>
<dbReference type="OrthoDB" id="768046at2"/>
<reference evidence="2 3" key="1">
    <citation type="submission" date="2019-05" db="EMBL/GenBank/DDBJ databases">
        <title>Hymenobacter edaphi sp. nov., isolated from abandoned arsenic-contaminated farmland soil.</title>
        <authorList>
            <person name="Nie L."/>
        </authorList>
    </citation>
    <scope>NUCLEOTIDE SEQUENCE [LARGE SCALE GENOMIC DNA]</scope>
    <source>
        <strain evidence="2 3">1-3-3-8</strain>
    </source>
</reference>
<proteinExistence type="predicted"/>
<evidence type="ECO:0000256" key="1">
    <source>
        <dbReference type="PROSITE-ProRule" id="PRU00339"/>
    </source>
</evidence>
<organism evidence="2 3">
    <name type="scientific">Hymenobacter jeollabukensis</name>
    <dbReference type="NCBI Taxonomy" id="2025313"/>
    <lineage>
        <taxon>Bacteria</taxon>
        <taxon>Pseudomonadati</taxon>
        <taxon>Bacteroidota</taxon>
        <taxon>Cytophagia</taxon>
        <taxon>Cytophagales</taxon>
        <taxon>Hymenobacteraceae</taxon>
        <taxon>Hymenobacter</taxon>
    </lineage>
</organism>
<evidence type="ECO:0000313" key="3">
    <source>
        <dbReference type="Proteomes" id="UP000305517"/>
    </source>
</evidence>
<name>A0A5R8WRK4_9BACT</name>
<dbReference type="Proteomes" id="UP000305517">
    <property type="component" value="Unassembled WGS sequence"/>
</dbReference>
<protein>
    <submittedName>
        <fullName evidence="2">Uncharacterized protein</fullName>
    </submittedName>
</protein>
<dbReference type="AlphaFoldDB" id="A0A5R8WRK4"/>
<keyword evidence="1" id="KW-0802">TPR repeat</keyword>
<evidence type="ECO:0000313" key="2">
    <source>
        <dbReference type="EMBL" id="TLM93052.1"/>
    </source>
</evidence>
<dbReference type="InterPro" id="IPR011990">
    <property type="entry name" value="TPR-like_helical_dom_sf"/>
</dbReference>
<feature type="repeat" description="TPR" evidence="1">
    <location>
        <begin position="67"/>
        <end position="100"/>
    </location>
</feature>
<dbReference type="RefSeq" id="WP_138077526.1">
    <property type="nucleotide sequence ID" value="NZ_VAJM01000004.1"/>
</dbReference>
<dbReference type="InterPro" id="IPR019734">
    <property type="entry name" value="TPR_rpt"/>
</dbReference>
<dbReference type="Gene3D" id="1.25.40.10">
    <property type="entry name" value="Tetratricopeptide repeat domain"/>
    <property type="match status" value="1"/>
</dbReference>
<sequence>MHYELPEHLIPAFQQHFEAGTALAQSVIILEDGSGRPQPKPGFWARRKARKALQHLQQCLALLPDHWPTLWSIGKVYQALREQQEALKHFAQAARIYPGQADVLREASIAAVDAGAPAEAVKYSAMALRARPDDAGLYCNHSINLLLNENDDAAVAAISEAIRLAPNDPINLNAQRLIQAVVAGTRRRPTWQDLASN</sequence>
<dbReference type="PROSITE" id="PS50005">
    <property type="entry name" value="TPR"/>
    <property type="match status" value="1"/>
</dbReference>